<dbReference type="EMBL" id="JAJSOF020000027">
    <property type="protein sequence ID" value="KAJ4433210.1"/>
    <property type="molecule type" value="Genomic_DNA"/>
</dbReference>
<sequence>MAGLCEGGNEPPGSLKASNRFRYYSCHLLIPGVTPPLCLRLKKSRLYKVEVIPGMQNWRERVESMGKALVPRPQSTGVDIPSPTKSMTRGWKEREVKRRIAMAKEGFNRKRSTFCVPLEKELRKRLVECFVWSVASYGGGAETSTMRRREGKRIEAFECECGEEWNV</sequence>
<organism evidence="1 2">
    <name type="scientific">Periplaneta americana</name>
    <name type="common">American cockroach</name>
    <name type="synonym">Blatta americana</name>
    <dbReference type="NCBI Taxonomy" id="6978"/>
    <lineage>
        <taxon>Eukaryota</taxon>
        <taxon>Metazoa</taxon>
        <taxon>Ecdysozoa</taxon>
        <taxon>Arthropoda</taxon>
        <taxon>Hexapoda</taxon>
        <taxon>Insecta</taxon>
        <taxon>Pterygota</taxon>
        <taxon>Neoptera</taxon>
        <taxon>Polyneoptera</taxon>
        <taxon>Dictyoptera</taxon>
        <taxon>Blattodea</taxon>
        <taxon>Blattoidea</taxon>
        <taxon>Blattidae</taxon>
        <taxon>Blattinae</taxon>
        <taxon>Periplaneta</taxon>
    </lineage>
</organism>
<dbReference type="Proteomes" id="UP001148838">
    <property type="component" value="Unassembled WGS sequence"/>
</dbReference>
<accession>A0ABQ8SGG9</accession>
<reference evidence="1 2" key="1">
    <citation type="journal article" date="2022" name="Allergy">
        <title>Genome assembly and annotation of Periplaneta americana reveal a comprehensive cockroach allergen profile.</title>
        <authorList>
            <person name="Wang L."/>
            <person name="Xiong Q."/>
            <person name="Saelim N."/>
            <person name="Wang L."/>
            <person name="Nong W."/>
            <person name="Wan A.T."/>
            <person name="Shi M."/>
            <person name="Liu X."/>
            <person name="Cao Q."/>
            <person name="Hui J.H.L."/>
            <person name="Sookrung N."/>
            <person name="Leung T.F."/>
            <person name="Tungtrongchitr A."/>
            <person name="Tsui S.K.W."/>
        </authorList>
    </citation>
    <scope>NUCLEOTIDE SEQUENCE [LARGE SCALE GENOMIC DNA]</scope>
    <source>
        <strain evidence="1">PWHHKU_190912</strain>
    </source>
</reference>
<protein>
    <submittedName>
        <fullName evidence="1">Uncharacterized protein</fullName>
    </submittedName>
</protein>
<proteinExistence type="predicted"/>
<name>A0ABQ8SGG9_PERAM</name>
<keyword evidence="2" id="KW-1185">Reference proteome</keyword>
<evidence type="ECO:0000313" key="1">
    <source>
        <dbReference type="EMBL" id="KAJ4433210.1"/>
    </source>
</evidence>
<evidence type="ECO:0000313" key="2">
    <source>
        <dbReference type="Proteomes" id="UP001148838"/>
    </source>
</evidence>
<gene>
    <name evidence="1" type="ORF">ANN_15467</name>
</gene>
<comment type="caution">
    <text evidence="1">The sequence shown here is derived from an EMBL/GenBank/DDBJ whole genome shotgun (WGS) entry which is preliminary data.</text>
</comment>